<evidence type="ECO:0000313" key="1">
    <source>
        <dbReference type="EMBL" id="ABF92781.1"/>
    </source>
</evidence>
<dbReference type="eggNOG" id="ENOG5032IBS">
    <property type="taxonomic scope" value="Bacteria"/>
</dbReference>
<dbReference type="AlphaFoldDB" id="Q1D6R9"/>
<sequence>MRGARYNAGMSNSDDFRLNALARYRKRSSQLALEIHSHCEVPAGCGGVVLRWRRPGASIGLSLSSYLNGVPDGGLFLDGNPLVEQRVLVTPGAHILSFEVNRPGDRGFVLMEARLDPEIASAVHPKLASAPDGRWKATTRPPPEGWRLPDFADAGFAPLVQRPVPEPKTNERWRWQMLKDDATGLGLASSATKAWVRWSFHVDDEGFK</sequence>
<protein>
    <submittedName>
        <fullName evidence="1">Uncharacterized protein</fullName>
    </submittedName>
</protein>
<dbReference type="STRING" id="246197.MXAN_3457"/>
<name>Q1D6R9_MYXXD</name>
<reference evidence="1 2" key="1">
    <citation type="journal article" date="2006" name="Proc. Natl. Acad. Sci. U.S.A.">
        <title>Evolution of sensory complexity recorded in a myxobacterial genome.</title>
        <authorList>
            <person name="Goldman B.S."/>
            <person name="Nierman W.C."/>
            <person name="Kaiser D."/>
            <person name="Slater S.C."/>
            <person name="Durkin A.S."/>
            <person name="Eisen J.A."/>
            <person name="Ronning C.M."/>
            <person name="Barbazuk W.B."/>
            <person name="Blanchard M."/>
            <person name="Field C."/>
            <person name="Halling C."/>
            <person name="Hinkle G."/>
            <person name="Iartchuk O."/>
            <person name="Kim H.S."/>
            <person name="Mackenzie C."/>
            <person name="Madupu R."/>
            <person name="Miller N."/>
            <person name="Shvartsbeyn A."/>
            <person name="Sullivan S.A."/>
            <person name="Vaudin M."/>
            <person name="Wiegand R."/>
            <person name="Kaplan H.B."/>
        </authorList>
    </citation>
    <scope>NUCLEOTIDE SEQUENCE [LARGE SCALE GENOMIC DNA]</scope>
    <source>
        <strain evidence="2">DK1622</strain>
    </source>
</reference>
<keyword evidence="2" id="KW-1185">Reference proteome</keyword>
<gene>
    <name evidence="1" type="ordered locus">MXAN_3457</name>
</gene>
<proteinExistence type="predicted"/>
<dbReference type="KEGG" id="mxa:MXAN_3457"/>
<dbReference type="HOGENOM" id="CLU_1255348_0_0_7"/>
<organism evidence="1 2">
    <name type="scientific">Myxococcus xanthus (strain DK1622)</name>
    <dbReference type="NCBI Taxonomy" id="246197"/>
    <lineage>
        <taxon>Bacteria</taxon>
        <taxon>Pseudomonadati</taxon>
        <taxon>Myxococcota</taxon>
        <taxon>Myxococcia</taxon>
        <taxon>Myxococcales</taxon>
        <taxon>Cystobacterineae</taxon>
        <taxon>Myxococcaceae</taxon>
        <taxon>Myxococcus</taxon>
    </lineage>
</organism>
<dbReference type="EMBL" id="CP000113">
    <property type="protein sequence ID" value="ABF92781.1"/>
    <property type="molecule type" value="Genomic_DNA"/>
</dbReference>
<dbReference type="EnsemblBacteria" id="ABF92781">
    <property type="protein sequence ID" value="ABF92781"/>
    <property type="gene ID" value="MXAN_3457"/>
</dbReference>
<dbReference type="OrthoDB" id="5513258at2"/>
<evidence type="ECO:0000313" key="2">
    <source>
        <dbReference type="Proteomes" id="UP000002402"/>
    </source>
</evidence>
<accession>Q1D6R9</accession>
<dbReference type="Proteomes" id="UP000002402">
    <property type="component" value="Chromosome"/>
</dbReference>